<organism evidence="1">
    <name type="scientific">marine sediment metagenome</name>
    <dbReference type="NCBI Taxonomy" id="412755"/>
    <lineage>
        <taxon>unclassified sequences</taxon>
        <taxon>metagenomes</taxon>
        <taxon>ecological metagenomes</taxon>
    </lineage>
</organism>
<dbReference type="AlphaFoldDB" id="A0A0F9Y936"/>
<comment type="caution">
    <text evidence="1">The sequence shown here is derived from an EMBL/GenBank/DDBJ whole genome shotgun (WGS) entry which is preliminary data.</text>
</comment>
<evidence type="ECO:0000313" key="1">
    <source>
        <dbReference type="EMBL" id="KKO08467.1"/>
    </source>
</evidence>
<evidence type="ECO:0008006" key="2">
    <source>
        <dbReference type="Google" id="ProtNLM"/>
    </source>
</evidence>
<dbReference type="InterPro" id="IPR036465">
    <property type="entry name" value="vWFA_dom_sf"/>
</dbReference>
<accession>A0A0F9Y936</accession>
<proteinExistence type="predicted"/>
<gene>
    <name evidence="1" type="ORF">LCGC14_0044050</name>
</gene>
<name>A0A0F9Y936_9ZZZZ</name>
<sequence length="254" mass="27169">MSESQKQKTIVTLLLDRSASMMQIRDTTIAGVNAWIEELRKTKDDMLFSLIQFDYFSDQEQTTKSDHAPTGAVAASAYLGGAFGNAGFAGASSYKMQLEKTYMATPIGEVKDLTRETYNPRGGTPLIDAAFTTIRAIEQSIQRRDDIKIVLAIQTDGEERDSKENTWAGLKALVAEKEASGWEILFMGVGMDAYAEAAKMGVSRSKTLAYGGDAVATRAAFASTAGKTVAFSSGAAASMAYTDAEKSAAGDTQS</sequence>
<reference evidence="1" key="1">
    <citation type="journal article" date="2015" name="Nature">
        <title>Complex archaea that bridge the gap between prokaryotes and eukaryotes.</title>
        <authorList>
            <person name="Spang A."/>
            <person name="Saw J.H."/>
            <person name="Jorgensen S.L."/>
            <person name="Zaremba-Niedzwiedzka K."/>
            <person name="Martijn J."/>
            <person name="Lind A.E."/>
            <person name="van Eijk R."/>
            <person name="Schleper C."/>
            <person name="Guy L."/>
            <person name="Ettema T.J."/>
        </authorList>
    </citation>
    <scope>NUCLEOTIDE SEQUENCE</scope>
</reference>
<dbReference type="EMBL" id="LAZR01000009">
    <property type="protein sequence ID" value="KKO08467.1"/>
    <property type="molecule type" value="Genomic_DNA"/>
</dbReference>
<dbReference type="SUPFAM" id="SSF53300">
    <property type="entry name" value="vWA-like"/>
    <property type="match status" value="1"/>
</dbReference>
<protein>
    <recommendedName>
        <fullName evidence="2">VWFA domain-containing protein</fullName>
    </recommendedName>
</protein>
<dbReference type="Gene3D" id="3.40.50.410">
    <property type="entry name" value="von Willebrand factor, type A domain"/>
    <property type="match status" value="1"/>
</dbReference>